<dbReference type="Proteomes" id="UP000182409">
    <property type="component" value="Unassembled WGS sequence"/>
</dbReference>
<evidence type="ECO:0000313" key="2">
    <source>
        <dbReference type="EMBL" id="SEC41119.1"/>
    </source>
</evidence>
<dbReference type="EMBL" id="FNSD01000001">
    <property type="protein sequence ID" value="SEC41119.1"/>
    <property type="molecule type" value="Genomic_DNA"/>
</dbReference>
<evidence type="ECO:0000256" key="1">
    <source>
        <dbReference type="SAM" id="MobiDB-lite"/>
    </source>
</evidence>
<proteinExistence type="predicted"/>
<accession>A0A1H4SAL8</accession>
<name>A0A1H4SAL8_9BACT</name>
<protein>
    <submittedName>
        <fullName evidence="2">Uncharacterized protein</fullName>
    </submittedName>
</protein>
<sequence length="214" mass="24529">MLLLRGRRTEGTGLDAEWLQHRPGRRRRMERSRRHGIASDQQRKVGLRKGRCCCIGGECRLLRCGRKATLLQDAGAMCAMRHAACVLHRRSSVCRYMVARWHGFHRVFLRGRGRCLRRRTVAAGHRPCRKHGAAQQKGEQHREMDQAPQESLLKDAPERGWVQPCAGARQKSGAYRAATCSEPGARMQQRRARPMPGPRRCDRLRKRRLGLPQS</sequence>
<feature type="region of interest" description="Disordered" evidence="1">
    <location>
        <begin position="126"/>
        <end position="148"/>
    </location>
</feature>
<feature type="compositionally biased region" description="Basic residues" evidence="1">
    <location>
        <begin position="202"/>
        <end position="214"/>
    </location>
</feature>
<evidence type="ECO:0000313" key="3">
    <source>
        <dbReference type="Proteomes" id="UP000182409"/>
    </source>
</evidence>
<reference evidence="2 3" key="1">
    <citation type="submission" date="2016-10" db="EMBL/GenBank/DDBJ databases">
        <authorList>
            <person name="de Groot N.N."/>
        </authorList>
    </citation>
    <scope>NUCLEOTIDE SEQUENCE [LARGE SCALE GENOMIC DNA]</scope>
    <source>
        <strain evidence="2 3">AB35.6</strain>
    </source>
</reference>
<organism evidence="2 3">
    <name type="scientific">Terriglobus roseus</name>
    <dbReference type="NCBI Taxonomy" id="392734"/>
    <lineage>
        <taxon>Bacteria</taxon>
        <taxon>Pseudomonadati</taxon>
        <taxon>Acidobacteriota</taxon>
        <taxon>Terriglobia</taxon>
        <taxon>Terriglobales</taxon>
        <taxon>Acidobacteriaceae</taxon>
        <taxon>Terriglobus</taxon>
    </lineage>
</organism>
<gene>
    <name evidence="2" type="ORF">SAMN05443244_3393</name>
</gene>
<feature type="region of interest" description="Disordered" evidence="1">
    <location>
        <begin position="167"/>
        <end position="214"/>
    </location>
</feature>
<dbReference type="AlphaFoldDB" id="A0A1H4SAL8"/>